<keyword evidence="3" id="KW-1185">Reference proteome</keyword>
<feature type="region of interest" description="Disordered" evidence="1">
    <location>
        <begin position="92"/>
        <end position="154"/>
    </location>
</feature>
<dbReference type="AlphaFoldDB" id="A0A409XCP7"/>
<feature type="compositionally biased region" description="Polar residues" evidence="1">
    <location>
        <begin position="92"/>
        <end position="129"/>
    </location>
</feature>
<dbReference type="Proteomes" id="UP000283269">
    <property type="component" value="Unassembled WGS sequence"/>
</dbReference>
<dbReference type="OrthoDB" id="10563467at2759"/>
<name>A0A409XCP7_PSICY</name>
<feature type="compositionally biased region" description="Low complexity" evidence="1">
    <location>
        <begin position="131"/>
        <end position="146"/>
    </location>
</feature>
<evidence type="ECO:0000256" key="1">
    <source>
        <dbReference type="SAM" id="MobiDB-lite"/>
    </source>
</evidence>
<sequence length="174" mass="18063">MKSFVNILTFIALATFTSTTFVGVLATPVAAPGSVHYLQKRIAAPSSTWRSEEDPHSFMTARNVNMRRQLPPPVIDSGNRRPSTADIAQEVENITGTDKSQANVGPLSTDSSSVPSTAQQVTNAAQGVENSAGTTGSGDSTVSVTAPSDASDKVTTFDVPRADIAKLPASGLAT</sequence>
<gene>
    <name evidence="2" type="ORF">CVT25_011989</name>
</gene>
<accession>A0A409XCP7</accession>
<evidence type="ECO:0000313" key="3">
    <source>
        <dbReference type="Proteomes" id="UP000283269"/>
    </source>
</evidence>
<dbReference type="EMBL" id="NHYD01002071">
    <property type="protein sequence ID" value="PPQ88484.1"/>
    <property type="molecule type" value="Genomic_DNA"/>
</dbReference>
<reference evidence="2 3" key="1">
    <citation type="journal article" date="2018" name="Evol. Lett.">
        <title>Horizontal gene cluster transfer increased hallucinogenic mushroom diversity.</title>
        <authorList>
            <person name="Reynolds H.T."/>
            <person name="Vijayakumar V."/>
            <person name="Gluck-Thaler E."/>
            <person name="Korotkin H.B."/>
            <person name="Matheny P.B."/>
            <person name="Slot J.C."/>
        </authorList>
    </citation>
    <scope>NUCLEOTIDE SEQUENCE [LARGE SCALE GENOMIC DNA]</scope>
    <source>
        <strain evidence="2 3">2631</strain>
    </source>
</reference>
<comment type="caution">
    <text evidence="2">The sequence shown here is derived from an EMBL/GenBank/DDBJ whole genome shotgun (WGS) entry which is preliminary data.</text>
</comment>
<dbReference type="InParanoid" id="A0A409XCP7"/>
<evidence type="ECO:0000313" key="2">
    <source>
        <dbReference type="EMBL" id="PPQ88484.1"/>
    </source>
</evidence>
<proteinExistence type="predicted"/>
<organism evidence="2 3">
    <name type="scientific">Psilocybe cyanescens</name>
    <dbReference type="NCBI Taxonomy" id="93625"/>
    <lineage>
        <taxon>Eukaryota</taxon>
        <taxon>Fungi</taxon>
        <taxon>Dikarya</taxon>
        <taxon>Basidiomycota</taxon>
        <taxon>Agaricomycotina</taxon>
        <taxon>Agaricomycetes</taxon>
        <taxon>Agaricomycetidae</taxon>
        <taxon>Agaricales</taxon>
        <taxon>Agaricineae</taxon>
        <taxon>Strophariaceae</taxon>
        <taxon>Psilocybe</taxon>
    </lineage>
</organism>
<protein>
    <submittedName>
        <fullName evidence="2">Uncharacterized protein</fullName>
    </submittedName>
</protein>